<dbReference type="EMBL" id="JAAGNX010000001">
    <property type="protein sequence ID" value="NDV61609.1"/>
    <property type="molecule type" value="Genomic_DNA"/>
</dbReference>
<feature type="domain" description="GEVED" evidence="2">
    <location>
        <begin position="732"/>
        <end position="805"/>
    </location>
</feature>
<evidence type="ECO:0000256" key="1">
    <source>
        <dbReference type="SAM" id="MobiDB-lite"/>
    </source>
</evidence>
<keyword evidence="4" id="KW-1185">Reference proteome</keyword>
<feature type="region of interest" description="Disordered" evidence="1">
    <location>
        <begin position="343"/>
        <end position="364"/>
    </location>
</feature>
<feature type="domain" description="GEVED" evidence="2">
    <location>
        <begin position="563"/>
        <end position="636"/>
    </location>
</feature>
<dbReference type="AlphaFoldDB" id="A0A6B2LZX6"/>
<organism evidence="3 4">
    <name type="scientific">Oceanipulchritudo coccoides</name>
    <dbReference type="NCBI Taxonomy" id="2706888"/>
    <lineage>
        <taxon>Bacteria</taxon>
        <taxon>Pseudomonadati</taxon>
        <taxon>Verrucomicrobiota</taxon>
        <taxon>Opitutia</taxon>
        <taxon>Puniceicoccales</taxon>
        <taxon>Oceanipulchritudinaceae</taxon>
        <taxon>Oceanipulchritudo</taxon>
    </lineage>
</organism>
<sequence>MKPRTKRSLVPLMAAACLFTIVVMVPRAEAIIAGSNWDIHMDIEGVVANDYHIEGVIYSGIPGENWSYPPTLVDHIDGNFPNFSYSMVPDLSDPDQFAYIFQADWTGADYEFCQDLHLGLFFDLECHNLMIDLKGWWTKDGEPVGMTLLPGFEAEDEFGPTTPHLRLRNDSQIPGEIVALRLTGLSPEEVEGLFGTAQDMFPELAPGGLLDPENPQSPVPWSEGKEMDPTGQLIPMGPKDFPAESFFDVFYEIEIDTEPGDIVADPPLAMEAGNILVAAELVRYINESGVEEFNWTWELHESHGIDFGDAPDQSYQTLLASDGARHIAQGVYLGQVRDTELDGQPTALADGDDNNPAGGPDDEDGVTFTGSFVPGSAVGLNVQVNGTGFLNIWADWNRDGMWDPSEQVLTPDIPVSTGTFVGAIVVPPAPPTGFGPTYMRFRVSSQPGLQWFGLAVDGEVEDYRIDILDSNDDVYDWGDAPDAAAGPAYPTWASSNGARHLLSSQLWLGGGVDPEPDGQPTIPADGDDISGFPDDEDGVALPISLMQGITATVNVFASGSGLLNAWVDFDQNSSWLDAFEHVIVDAPVVGGPNSLSFLVPAVALPGNTYMRFRLSTQAGLTPSGPAPDGEVEDYLVLIEESAAQGFDWGDAPDFPQVPGYPTLSIHNGAHHFLGGVYLGNVVDPEPDGQPTIPADGDDLAALPDEDGVTFLMHLVKGKTSQIQVWASAVGFLNAWMDYNQNTSWADPGEHVFIDTPLVAGPNNLTLTLPASAVFGNTYFRFRFSSAPGLSFDGFASDGEVEDYRVEVCELADTVITTTASNDVVLNWTPVTGATSYAIYSANHLGSFYLWNYMGPAAGPPWTHTAPGWMPLSFYYVVAEP</sequence>
<protein>
    <recommendedName>
        <fullName evidence="2">GEVED domain-containing protein</fullName>
    </recommendedName>
</protein>
<proteinExistence type="predicted"/>
<evidence type="ECO:0000259" key="2">
    <source>
        <dbReference type="Pfam" id="PF20009"/>
    </source>
</evidence>
<dbReference type="Pfam" id="PF20009">
    <property type="entry name" value="GEVED"/>
    <property type="match status" value="3"/>
</dbReference>
<accession>A0A6B2LZX6</accession>
<evidence type="ECO:0000313" key="4">
    <source>
        <dbReference type="Proteomes" id="UP000478417"/>
    </source>
</evidence>
<dbReference type="InterPro" id="IPR045474">
    <property type="entry name" value="GEVED"/>
</dbReference>
<comment type="caution">
    <text evidence="3">The sequence shown here is derived from an EMBL/GenBank/DDBJ whole genome shotgun (WGS) entry which is preliminary data.</text>
</comment>
<evidence type="ECO:0000313" key="3">
    <source>
        <dbReference type="EMBL" id="NDV61609.1"/>
    </source>
</evidence>
<gene>
    <name evidence="3" type="ORF">G0Q06_04020</name>
</gene>
<name>A0A6B2LZX6_9BACT</name>
<reference evidence="3 4" key="1">
    <citation type="submission" date="2020-02" db="EMBL/GenBank/DDBJ databases">
        <title>Albibacoteraceae fam. nov., the first described family within the subdivision 4 Verrucomicrobia.</title>
        <authorList>
            <person name="Xi F."/>
        </authorList>
    </citation>
    <scope>NUCLEOTIDE SEQUENCE [LARGE SCALE GENOMIC DNA]</scope>
    <source>
        <strain evidence="3 4">CK1056</strain>
    </source>
</reference>
<dbReference type="RefSeq" id="WP_163962693.1">
    <property type="nucleotide sequence ID" value="NZ_JAAGNX010000001.1"/>
</dbReference>
<dbReference type="Proteomes" id="UP000478417">
    <property type="component" value="Unassembled WGS sequence"/>
</dbReference>
<feature type="domain" description="GEVED" evidence="2">
    <location>
        <begin position="390"/>
        <end position="465"/>
    </location>
</feature>